<evidence type="ECO:0000313" key="11">
    <source>
        <dbReference type="EMBL" id="HET21810.1"/>
    </source>
</evidence>
<evidence type="ECO:0000256" key="2">
    <source>
        <dbReference type="ARBA" id="ARBA00018143"/>
    </source>
</evidence>
<dbReference type="GO" id="GO:0006310">
    <property type="term" value="P:DNA recombination"/>
    <property type="evidence" value="ECO:0007669"/>
    <property type="project" value="UniProtKB-UniRule"/>
</dbReference>
<dbReference type="PRINTS" id="PR01874">
    <property type="entry name" value="DNAREPAIRADA"/>
</dbReference>
<evidence type="ECO:0000313" key="12">
    <source>
        <dbReference type="EMBL" id="HFW32395.1"/>
    </source>
</evidence>
<feature type="domain" description="RecA family profile 1" evidence="10">
    <location>
        <begin position="2"/>
        <end position="160"/>
    </location>
</feature>
<keyword evidence="3 9" id="KW-0547">Nucleotide-binding</keyword>
<dbReference type="Pfam" id="PF08423">
    <property type="entry name" value="Rad51"/>
    <property type="match status" value="1"/>
</dbReference>
<dbReference type="NCBIfam" id="TIGR02237">
    <property type="entry name" value="recomb_radB"/>
    <property type="match status" value="1"/>
</dbReference>
<evidence type="ECO:0000259" key="10">
    <source>
        <dbReference type="PROSITE" id="PS50162"/>
    </source>
</evidence>
<sequence>MLRMLIPSGSKCIDSLLGGGVETGTVTQIYGHGGTGKTTICLMLARNAAKEFKVAYIDTEGLSGERVRQIFGDERLFSNVFVYEVFSFRQQGVAIKEAEKLCRSERVKLVIVDCFTSLYRSELEDEKSQIKIKRELTSQLTFLLGVARKYDVAVVITNQMYTDVSSGVDRPLGGPSLEHLSKVIIGLERSDELRKATLIKHRWMREGMSCFYRITSSGVEP</sequence>
<keyword evidence="7 9" id="KW-0233">DNA recombination</keyword>
<dbReference type="SMART" id="SM00382">
    <property type="entry name" value="AAA"/>
    <property type="match status" value="1"/>
</dbReference>
<evidence type="ECO:0000256" key="6">
    <source>
        <dbReference type="ARBA" id="ARBA00023125"/>
    </source>
</evidence>
<dbReference type="GO" id="GO:0140664">
    <property type="term" value="F:ATP-dependent DNA damage sensor activity"/>
    <property type="evidence" value="ECO:0007669"/>
    <property type="project" value="InterPro"/>
</dbReference>
<dbReference type="AlphaFoldDB" id="A0A7C3MCT0"/>
<evidence type="ECO:0000256" key="5">
    <source>
        <dbReference type="ARBA" id="ARBA00022840"/>
    </source>
</evidence>
<protein>
    <recommendedName>
        <fullName evidence="2 9">DNA repair and recombination protein RadB</fullName>
    </recommendedName>
</protein>
<dbReference type="InterPro" id="IPR020588">
    <property type="entry name" value="RecA_ATP-bd"/>
</dbReference>
<dbReference type="PANTHER" id="PTHR22942">
    <property type="entry name" value="RECA/RAD51/RADA DNA STRAND-PAIRING FAMILY MEMBER"/>
    <property type="match status" value="1"/>
</dbReference>
<dbReference type="InterPro" id="IPR027417">
    <property type="entry name" value="P-loop_NTPase"/>
</dbReference>
<comment type="caution">
    <text evidence="12">The sequence shown here is derived from an EMBL/GenBank/DDBJ whole genome shotgun (WGS) entry which is preliminary data.</text>
</comment>
<dbReference type="GO" id="GO:0006281">
    <property type="term" value="P:DNA repair"/>
    <property type="evidence" value="ECO:0007669"/>
    <property type="project" value="UniProtKB-UniRule"/>
</dbReference>
<name>A0A7C3MCT0_ARCFL</name>
<dbReference type="SUPFAM" id="SSF52540">
    <property type="entry name" value="P-loop containing nucleoside triphosphate hydrolases"/>
    <property type="match status" value="1"/>
</dbReference>
<dbReference type="EMBL" id="DTLB01000034">
    <property type="protein sequence ID" value="HFW32395.1"/>
    <property type="molecule type" value="Genomic_DNA"/>
</dbReference>
<comment type="similarity">
    <text evidence="1 9">Belongs to the eukaryotic RecA-like protein family. RadB subfamily.</text>
</comment>
<dbReference type="InterPro" id="IPR011939">
    <property type="entry name" value="DNA_repair_and_recomb_RadB"/>
</dbReference>
<evidence type="ECO:0000256" key="8">
    <source>
        <dbReference type="ARBA" id="ARBA00024641"/>
    </source>
</evidence>
<evidence type="ECO:0000256" key="7">
    <source>
        <dbReference type="ARBA" id="ARBA00023172"/>
    </source>
</evidence>
<gene>
    <name evidence="9 12" type="primary">radB</name>
    <name evidence="11" type="ORF">ENN70_07085</name>
    <name evidence="12" type="ORF">ENW66_05525</name>
</gene>
<evidence type="ECO:0000256" key="3">
    <source>
        <dbReference type="ARBA" id="ARBA00022741"/>
    </source>
</evidence>
<evidence type="ECO:0000256" key="9">
    <source>
        <dbReference type="HAMAP-Rule" id="MF_00350"/>
    </source>
</evidence>
<evidence type="ECO:0000256" key="1">
    <source>
        <dbReference type="ARBA" id="ARBA00006876"/>
    </source>
</evidence>
<organism evidence="12">
    <name type="scientific">Archaeoglobus fulgidus</name>
    <dbReference type="NCBI Taxonomy" id="2234"/>
    <lineage>
        <taxon>Archaea</taxon>
        <taxon>Methanobacteriati</taxon>
        <taxon>Methanobacteriota</taxon>
        <taxon>Archaeoglobi</taxon>
        <taxon>Archaeoglobales</taxon>
        <taxon>Archaeoglobaceae</taxon>
        <taxon>Archaeoglobus</taxon>
    </lineage>
</organism>
<dbReference type="InterPro" id="IPR013632">
    <property type="entry name" value="Rad51_C"/>
</dbReference>
<dbReference type="PIRSF" id="PIRSF003336">
    <property type="entry name" value="RadB"/>
    <property type="match status" value="1"/>
</dbReference>
<dbReference type="Gene3D" id="3.40.50.300">
    <property type="entry name" value="P-loop containing nucleotide triphosphate hydrolases"/>
    <property type="match status" value="1"/>
</dbReference>
<keyword evidence="5 9" id="KW-0067">ATP-binding</keyword>
<accession>A0A7C3MCT0</accession>
<dbReference type="InterPro" id="IPR003593">
    <property type="entry name" value="AAA+_ATPase"/>
</dbReference>
<dbReference type="HAMAP" id="MF_00350">
    <property type="entry name" value="RadB"/>
    <property type="match status" value="1"/>
</dbReference>
<comment type="function">
    <text evidence="8 9">Involved in DNA repair and in homologous recombination. May regulate the cleavage reactions of the branch-structured DNA. Has a very weak ATPase activity that is not stimulated by DNA. Binds DNA but does not promote DNA strands exchange.</text>
</comment>
<reference evidence="12" key="1">
    <citation type="journal article" date="2020" name="mSystems">
        <title>Genome- and Community-Level Interaction Insights into Carbon Utilization and Element Cycling Functions of Hydrothermarchaeota in Hydrothermal Sediment.</title>
        <authorList>
            <person name="Zhou Z."/>
            <person name="Liu Y."/>
            <person name="Xu W."/>
            <person name="Pan J."/>
            <person name="Luo Z.H."/>
            <person name="Li M."/>
        </authorList>
    </citation>
    <scope>NUCLEOTIDE SEQUENCE [LARGE SCALE GENOMIC DNA]</scope>
    <source>
        <strain evidence="11">SpSt-12</strain>
        <strain evidence="12">SpSt-87</strain>
    </source>
</reference>
<proteinExistence type="inferred from homology"/>
<dbReference type="GO" id="GO:0003684">
    <property type="term" value="F:damaged DNA binding"/>
    <property type="evidence" value="ECO:0007669"/>
    <property type="project" value="UniProtKB-UniRule"/>
</dbReference>
<evidence type="ECO:0000256" key="4">
    <source>
        <dbReference type="ARBA" id="ARBA00022763"/>
    </source>
</evidence>
<keyword evidence="4 9" id="KW-0227">DNA damage</keyword>
<dbReference type="PROSITE" id="PS50162">
    <property type="entry name" value="RECA_2"/>
    <property type="match status" value="1"/>
</dbReference>
<dbReference type="PANTHER" id="PTHR22942:SF47">
    <property type="entry name" value="DNA REPAIR AND RECOMBINATION PROTEIN RADB"/>
    <property type="match status" value="1"/>
</dbReference>
<keyword evidence="6 9" id="KW-0238">DNA-binding</keyword>
<dbReference type="CDD" id="cd01394">
    <property type="entry name" value="archRadB"/>
    <property type="match status" value="1"/>
</dbReference>
<dbReference type="EMBL" id="DSCQ01000084">
    <property type="protein sequence ID" value="HET21810.1"/>
    <property type="molecule type" value="Genomic_DNA"/>
</dbReference>
<dbReference type="GO" id="GO:0005524">
    <property type="term" value="F:ATP binding"/>
    <property type="evidence" value="ECO:0007669"/>
    <property type="project" value="UniProtKB-UniRule"/>
</dbReference>